<keyword evidence="2" id="KW-1185">Reference proteome</keyword>
<proteinExistence type="predicted"/>
<accession>A0ABW6V9T8</accession>
<sequence>MSASRHLSPHLGRPQPDAEPLIWLSRQPTGRERVLAWTCDCRAVYFELIQSGGVAFIRKTIQNERGHVIFETHRWPIRHAWRTWTAVLTGQIRVDGRGGAVEPSGQ</sequence>
<organism evidence="1 2">
    <name type="scientific">Microtetraspora fusca</name>
    <dbReference type="NCBI Taxonomy" id="1997"/>
    <lineage>
        <taxon>Bacteria</taxon>
        <taxon>Bacillati</taxon>
        <taxon>Actinomycetota</taxon>
        <taxon>Actinomycetes</taxon>
        <taxon>Streptosporangiales</taxon>
        <taxon>Streptosporangiaceae</taxon>
        <taxon>Microtetraspora</taxon>
    </lineage>
</organism>
<evidence type="ECO:0000313" key="2">
    <source>
        <dbReference type="Proteomes" id="UP001602119"/>
    </source>
</evidence>
<gene>
    <name evidence="1" type="ORF">ACFY05_21160</name>
</gene>
<name>A0ABW6V9T8_MICFU</name>
<dbReference type="EMBL" id="JBIAXI010000012">
    <property type="protein sequence ID" value="MFF4775367.1"/>
    <property type="molecule type" value="Genomic_DNA"/>
</dbReference>
<dbReference type="RefSeq" id="WP_387343559.1">
    <property type="nucleotide sequence ID" value="NZ_JBIAXI010000012.1"/>
</dbReference>
<evidence type="ECO:0000313" key="1">
    <source>
        <dbReference type="EMBL" id="MFF4775367.1"/>
    </source>
</evidence>
<dbReference type="Proteomes" id="UP001602119">
    <property type="component" value="Unassembled WGS sequence"/>
</dbReference>
<protein>
    <submittedName>
        <fullName evidence="1">Uncharacterized protein</fullName>
    </submittedName>
</protein>
<comment type="caution">
    <text evidence="1">The sequence shown here is derived from an EMBL/GenBank/DDBJ whole genome shotgun (WGS) entry which is preliminary data.</text>
</comment>
<reference evidence="1 2" key="1">
    <citation type="submission" date="2024-10" db="EMBL/GenBank/DDBJ databases">
        <title>The Natural Products Discovery Center: Release of the First 8490 Sequenced Strains for Exploring Actinobacteria Biosynthetic Diversity.</title>
        <authorList>
            <person name="Kalkreuter E."/>
            <person name="Kautsar S.A."/>
            <person name="Yang D."/>
            <person name="Bader C.D."/>
            <person name="Teijaro C.N."/>
            <person name="Fluegel L."/>
            <person name="Davis C.M."/>
            <person name="Simpson J.R."/>
            <person name="Lauterbach L."/>
            <person name="Steele A.D."/>
            <person name="Gui C."/>
            <person name="Meng S."/>
            <person name="Li G."/>
            <person name="Viehrig K."/>
            <person name="Ye F."/>
            <person name="Su P."/>
            <person name="Kiefer A.F."/>
            <person name="Nichols A."/>
            <person name="Cepeda A.J."/>
            <person name="Yan W."/>
            <person name="Fan B."/>
            <person name="Jiang Y."/>
            <person name="Adhikari A."/>
            <person name="Zheng C.-J."/>
            <person name="Schuster L."/>
            <person name="Cowan T.M."/>
            <person name="Smanski M.J."/>
            <person name="Chevrette M.G."/>
            <person name="De Carvalho L.P.S."/>
            <person name="Shen B."/>
        </authorList>
    </citation>
    <scope>NUCLEOTIDE SEQUENCE [LARGE SCALE GENOMIC DNA]</scope>
    <source>
        <strain evidence="1 2">NPDC001281</strain>
    </source>
</reference>